<protein>
    <submittedName>
        <fullName evidence="2">Lasso peptide biosynthesis B2 protein</fullName>
    </submittedName>
</protein>
<evidence type="ECO:0000313" key="2">
    <source>
        <dbReference type="EMBL" id="MCD9098126.1"/>
    </source>
</evidence>
<dbReference type="NCBIfam" id="NF033537">
    <property type="entry name" value="lasso_biosyn_B2"/>
    <property type="match status" value="1"/>
</dbReference>
<dbReference type="Proteomes" id="UP001430360">
    <property type="component" value="Unassembled WGS sequence"/>
</dbReference>
<dbReference type="InterPro" id="IPR032708">
    <property type="entry name" value="McjB_C"/>
</dbReference>
<organism evidence="2 3">
    <name type="scientific">Luteimonas fraxinea</name>
    <dbReference type="NCBI Taxonomy" id="2901869"/>
    <lineage>
        <taxon>Bacteria</taxon>
        <taxon>Pseudomonadati</taxon>
        <taxon>Pseudomonadota</taxon>
        <taxon>Gammaproteobacteria</taxon>
        <taxon>Lysobacterales</taxon>
        <taxon>Lysobacteraceae</taxon>
        <taxon>Luteimonas</taxon>
    </lineage>
</organism>
<dbReference type="EMBL" id="JAJQKU010000004">
    <property type="protein sequence ID" value="MCD9098126.1"/>
    <property type="molecule type" value="Genomic_DNA"/>
</dbReference>
<reference evidence="2" key="2">
    <citation type="journal article" date="2022" name="Syst. Appl. Microbiol.">
        <title>Physiological and genomic characterisation of Luteimonas fraxinea sp. nov., a bacterial species associated with trees tolerant to ash dieback.</title>
        <authorList>
            <person name="Ulrich K."/>
            <person name="Becker R."/>
            <person name="Behrendt U."/>
            <person name="Kube M."/>
            <person name="Schneck V."/>
            <person name="Ulrich A."/>
        </authorList>
    </citation>
    <scope>NUCLEOTIDE SEQUENCE</scope>
    <source>
        <strain evidence="2">A1P009</strain>
    </source>
</reference>
<dbReference type="RefSeq" id="WP_232137306.1">
    <property type="nucleotide sequence ID" value="NZ_CP089507.1"/>
</dbReference>
<proteinExistence type="predicted"/>
<keyword evidence="3" id="KW-1185">Reference proteome</keyword>
<comment type="caution">
    <text evidence="2">The sequence shown here is derived from an EMBL/GenBank/DDBJ whole genome shotgun (WGS) entry which is preliminary data.</text>
</comment>
<accession>A0ABS8UHA8</accession>
<dbReference type="Pfam" id="PF13471">
    <property type="entry name" value="Transglut_core3"/>
    <property type="match status" value="1"/>
</dbReference>
<feature type="domain" description="Microcin J25-processing protein McjB C-terminal" evidence="1">
    <location>
        <begin position="136"/>
        <end position="216"/>
    </location>
</feature>
<reference evidence="2" key="1">
    <citation type="submission" date="2021-12" db="EMBL/GenBank/DDBJ databases">
        <authorList>
            <person name="Ulrich A."/>
        </authorList>
    </citation>
    <scope>NUCLEOTIDE SEQUENCE</scope>
    <source>
        <strain evidence="2">A1P009</strain>
    </source>
</reference>
<evidence type="ECO:0000313" key="3">
    <source>
        <dbReference type="Proteomes" id="UP001430360"/>
    </source>
</evidence>
<evidence type="ECO:0000259" key="1">
    <source>
        <dbReference type="Pfam" id="PF13471"/>
    </source>
</evidence>
<dbReference type="InterPro" id="IPR053521">
    <property type="entry name" value="McjB-like"/>
</dbReference>
<sequence>MTRYVLAHQISYCQVGSRLVFLDISRDRYFRLGKDLETALLAYFSGGAPDETCVGQLIQKGVLAEKFGSSTERRPLAPLPSQSAMEMAEIGTRTHVVEFLEVFLLVIHTRIRLRMTTLESVLDDYVRSEEIAGTPARCSMESTAQLLTTSAAFRRARLFVPVKMRCLVDSIALTRFLRRRRLRTRLVFGVALDPFSAHCWVQARDLVLNDTVGNVRCHTAIRSV</sequence>
<gene>
    <name evidence="2" type="ORF">LTT95_14375</name>
</gene>
<name>A0ABS8UHA8_9GAMM</name>